<protein>
    <submittedName>
        <fullName evidence="1">Uncharacterized protein</fullName>
    </submittedName>
</protein>
<evidence type="ECO:0000313" key="1">
    <source>
        <dbReference type="EMBL" id="GFO69432.1"/>
    </source>
</evidence>
<dbReference type="Proteomes" id="UP000587586">
    <property type="component" value="Unassembled WGS sequence"/>
</dbReference>
<proteinExistence type="predicted"/>
<dbReference type="EMBL" id="BLXZ01000006">
    <property type="protein sequence ID" value="GFO69432.1"/>
    <property type="molecule type" value="Genomic_DNA"/>
</dbReference>
<comment type="caution">
    <text evidence="1">The sequence shown here is derived from an EMBL/GenBank/DDBJ whole genome shotgun (WGS) entry which is preliminary data.</text>
</comment>
<name>A0A6V8NA20_9BACT</name>
<accession>A0A6V8NA20</accession>
<sequence>MRVAVLSGQECLVDEVSQSSRATGAGLWFLDQQPSAPEDWDAVAIFTGARVHRDRSTAASPSDCTPLNCLSCDGAALCGSRATIN</sequence>
<organism evidence="1 2">
    <name type="scientific">Geomonas limicola</name>
    <dbReference type="NCBI Taxonomy" id="2740186"/>
    <lineage>
        <taxon>Bacteria</taxon>
        <taxon>Pseudomonadati</taxon>
        <taxon>Thermodesulfobacteriota</taxon>
        <taxon>Desulfuromonadia</taxon>
        <taxon>Geobacterales</taxon>
        <taxon>Geobacteraceae</taxon>
        <taxon>Geomonas</taxon>
    </lineage>
</organism>
<reference evidence="2" key="1">
    <citation type="submission" date="2020-06" db="EMBL/GenBank/DDBJ databases">
        <title>Draft genomic sequecing of Geomonas sp. Red745.</title>
        <authorList>
            <person name="Itoh H."/>
            <person name="Xu Z.X."/>
            <person name="Ushijima N."/>
            <person name="Masuda Y."/>
            <person name="Shiratori Y."/>
            <person name="Senoo K."/>
        </authorList>
    </citation>
    <scope>NUCLEOTIDE SEQUENCE [LARGE SCALE GENOMIC DNA]</scope>
    <source>
        <strain evidence="2">Red745</strain>
    </source>
</reference>
<keyword evidence="2" id="KW-1185">Reference proteome</keyword>
<gene>
    <name evidence="1" type="ORF">GMLC_30110</name>
</gene>
<dbReference type="RefSeq" id="WP_183362018.1">
    <property type="nucleotide sequence ID" value="NZ_BLXZ01000006.1"/>
</dbReference>
<evidence type="ECO:0000313" key="2">
    <source>
        <dbReference type="Proteomes" id="UP000587586"/>
    </source>
</evidence>
<dbReference type="AlphaFoldDB" id="A0A6V8NA20"/>